<comment type="caution">
    <text evidence="2">The sequence shown here is derived from an EMBL/GenBank/DDBJ whole genome shotgun (WGS) entry which is preliminary data.</text>
</comment>
<protein>
    <submittedName>
        <fullName evidence="2">Uncharacterized protein</fullName>
    </submittedName>
</protein>
<keyword evidence="1" id="KW-0812">Transmembrane</keyword>
<evidence type="ECO:0000256" key="1">
    <source>
        <dbReference type="SAM" id="Phobius"/>
    </source>
</evidence>
<sequence>MIVMILTNPRKPVLTGIIFTLIISTLVIGGVYLYPYLFRVINNIDLVEE</sequence>
<dbReference type="EMBL" id="BARU01001630">
    <property type="protein sequence ID" value="GAH19432.1"/>
    <property type="molecule type" value="Genomic_DNA"/>
</dbReference>
<evidence type="ECO:0000313" key="2">
    <source>
        <dbReference type="EMBL" id="GAH19432.1"/>
    </source>
</evidence>
<organism evidence="2">
    <name type="scientific">marine sediment metagenome</name>
    <dbReference type="NCBI Taxonomy" id="412755"/>
    <lineage>
        <taxon>unclassified sequences</taxon>
        <taxon>metagenomes</taxon>
        <taxon>ecological metagenomes</taxon>
    </lineage>
</organism>
<feature type="transmembrane region" description="Helical" evidence="1">
    <location>
        <begin position="12"/>
        <end position="34"/>
    </location>
</feature>
<accession>X1DGX2</accession>
<keyword evidence="1" id="KW-0472">Membrane</keyword>
<proteinExistence type="predicted"/>
<name>X1DGX2_9ZZZZ</name>
<gene>
    <name evidence="2" type="ORF">S03H2_04177</name>
</gene>
<dbReference type="AlphaFoldDB" id="X1DGX2"/>
<keyword evidence="1" id="KW-1133">Transmembrane helix</keyword>
<feature type="non-terminal residue" evidence="2">
    <location>
        <position position="49"/>
    </location>
</feature>
<reference evidence="2" key="1">
    <citation type="journal article" date="2014" name="Front. Microbiol.">
        <title>High frequency of phylogenetically diverse reductive dehalogenase-homologous genes in deep subseafloor sedimentary metagenomes.</title>
        <authorList>
            <person name="Kawai M."/>
            <person name="Futagami T."/>
            <person name="Toyoda A."/>
            <person name="Takaki Y."/>
            <person name="Nishi S."/>
            <person name="Hori S."/>
            <person name="Arai W."/>
            <person name="Tsubouchi T."/>
            <person name="Morono Y."/>
            <person name="Uchiyama I."/>
            <person name="Ito T."/>
            <person name="Fujiyama A."/>
            <person name="Inagaki F."/>
            <person name="Takami H."/>
        </authorList>
    </citation>
    <scope>NUCLEOTIDE SEQUENCE</scope>
    <source>
        <strain evidence="2">Expedition CK06-06</strain>
    </source>
</reference>